<keyword evidence="6" id="KW-0648">Protein biosynthesis</keyword>
<dbReference type="GO" id="GO:0005634">
    <property type="term" value="C:nucleus"/>
    <property type="evidence" value="ECO:0007669"/>
    <property type="project" value="TreeGrafter"/>
</dbReference>
<dbReference type="GO" id="GO:0006351">
    <property type="term" value="P:DNA-templated transcription"/>
    <property type="evidence" value="ECO:0007669"/>
    <property type="project" value="InterPro"/>
</dbReference>
<protein>
    <submittedName>
        <fullName evidence="6">Transcription elongation factor S-II</fullName>
    </submittedName>
</protein>
<dbReference type="InterPro" id="IPR036575">
    <property type="entry name" value="TFIIS_cen_dom_sf"/>
</dbReference>
<proteinExistence type="predicted"/>
<dbReference type="OrthoDB" id="419537at2759"/>
<evidence type="ECO:0000313" key="6">
    <source>
        <dbReference type="EMBL" id="RKP26116.1"/>
    </source>
</evidence>
<keyword evidence="7" id="KW-1185">Reference proteome</keyword>
<evidence type="ECO:0000256" key="3">
    <source>
        <dbReference type="ARBA" id="ARBA00022833"/>
    </source>
</evidence>
<keyword evidence="6" id="KW-0251">Elongation factor</keyword>
<dbReference type="GO" id="GO:0008270">
    <property type="term" value="F:zinc ion binding"/>
    <property type="evidence" value="ECO:0007669"/>
    <property type="project" value="UniProtKB-KW"/>
</dbReference>
<dbReference type="Gene3D" id="1.10.472.30">
    <property type="entry name" value="Transcription elongation factor S-II, central domain"/>
    <property type="match status" value="1"/>
</dbReference>
<evidence type="ECO:0000313" key="7">
    <source>
        <dbReference type="Proteomes" id="UP000278143"/>
    </source>
</evidence>
<dbReference type="SMART" id="SM00510">
    <property type="entry name" value="TFS2M"/>
    <property type="match status" value="1"/>
</dbReference>
<reference evidence="7" key="1">
    <citation type="journal article" date="2018" name="Nat. Microbiol.">
        <title>Leveraging single-cell genomics to expand the fungal tree of life.</title>
        <authorList>
            <person name="Ahrendt S.R."/>
            <person name="Quandt C.A."/>
            <person name="Ciobanu D."/>
            <person name="Clum A."/>
            <person name="Salamov A."/>
            <person name="Andreopoulos B."/>
            <person name="Cheng J.F."/>
            <person name="Woyke T."/>
            <person name="Pelin A."/>
            <person name="Henrissat B."/>
            <person name="Reynolds N.K."/>
            <person name="Benny G.L."/>
            <person name="Smith M.E."/>
            <person name="James T.Y."/>
            <person name="Grigoriev I.V."/>
        </authorList>
    </citation>
    <scope>NUCLEOTIDE SEQUENCE [LARGE SCALE GENOMIC DNA]</scope>
    <source>
        <strain evidence="7">Benny S71-1</strain>
    </source>
</reference>
<accession>A0A4P9Z174</accession>
<organism evidence="6 7">
    <name type="scientific">Syncephalis pseudoplumigaleata</name>
    <dbReference type="NCBI Taxonomy" id="1712513"/>
    <lineage>
        <taxon>Eukaryota</taxon>
        <taxon>Fungi</taxon>
        <taxon>Fungi incertae sedis</taxon>
        <taxon>Zoopagomycota</taxon>
        <taxon>Zoopagomycotina</taxon>
        <taxon>Zoopagomycetes</taxon>
        <taxon>Zoopagales</taxon>
        <taxon>Piptocephalidaceae</taxon>
        <taxon>Syncephalis</taxon>
    </lineage>
</organism>
<dbReference type="InterPro" id="IPR003618">
    <property type="entry name" value="TFIIS_cen_dom"/>
</dbReference>
<keyword evidence="3" id="KW-0862">Zinc</keyword>
<dbReference type="EMBL" id="KZ989511">
    <property type="protein sequence ID" value="RKP26116.1"/>
    <property type="molecule type" value="Genomic_DNA"/>
</dbReference>
<feature type="non-terminal residue" evidence="6">
    <location>
        <position position="97"/>
    </location>
</feature>
<dbReference type="PANTHER" id="PTHR11477:SF0">
    <property type="entry name" value="IP08861P-RELATED"/>
    <property type="match status" value="1"/>
</dbReference>
<dbReference type="PROSITE" id="PS51321">
    <property type="entry name" value="TFIIS_CENTRAL"/>
    <property type="match status" value="1"/>
</dbReference>
<dbReference type="SUPFAM" id="SSF46942">
    <property type="entry name" value="Elongation factor TFIIS domain 2"/>
    <property type="match status" value="1"/>
</dbReference>
<name>A0A4P9Z174_9FUNG</name>
<evidence type="ECO:0000256" key="2">
    <source>
        <dbReference type="ARBA" id="ARBA00022771"/>
    </source>
</evidence>
<keyword evidence="2" id="KW-0863">Zinc-finger</keyword>
<evidence type="ECO:0000259" key="5">
    <source>
        <dbReference type="PROSITE" id="PS51321"/>
    </source>
</evidence>
<dbReference type="GO" id="GO:0003746">
    <property type="term" value="F:translation elongation factor activity"/>
    <property type="evidence" value="ECO:0007669"/>
    <property type="project" value="UniProtKB-KW"/>
</dbReference>
<feature type="non-terminal residue" evidence="6">
    <location>
        <position position="1"/>
    </location>
</feature>
<dbReference type="AlphaFoldDB" id="A0A4P9Z174"/>
<keyword evidence="1" id="KW-0479">Metal-binding</keyword>
<sequence>RAHAEDIEEALFAYLADRSDRGQGPRCGQEYKSKFRSLMFSLNDKKNDTLRFRVLSGQVTSQALVRMSNEDMANEELRSLAQDVREQGIRDSVIEDI</sequence>
<dbReference type="PANTHER" id="PTHR11477">
    <property type="entry name" value="TRANSCRIPTION FACTOR S-II ZINC FINGER DOMAIN-CONTAINING PROTEIN"/>
    <property type="match status" value="1"/>
</dbReference>
<dbReference type="Pfam" id="PF07500">
    <property type="entry name" value="TFIIS_M"/>
    <property type="match status" value="1"/>
</dbReference>
<evidence type="ECO:0000256" key="1">
    <source>
        <dbReference type="ARBA" id="ARBA00022723"/>
    </source>
</evidence>
<feature type="domain" description="TFIIS central" evidence="5">
    <location>
        <begin position="1"/>
        <end position="97"/>
    </location>
</feature>
<evidence type="ECO:0000256" key="4">
    <source>
        <dbReference type="ARBA" id="ARBA00023242"/>
    </source>
</evidence>
<gene>
    <name evidence="6" type="ORF">SYNPS1DRAFT_9454</name>
</gene>
<dbReference type="Proteomes" id="UP000278143">
    <property type="component" value="Unassembled WGS sequence"/>
</dbReference>
<keyword evidence="4" id="KW-0539">Nucleus</keyword>